<dbReference type="OrthoDB" id="95664at2"/>
<dbReference type="RefSeq" id="WP_048930073.1">
    <property type="nucleotide sequence ID" value="NZ_KQ235878.1"/>
</dbReference>
<dbReference type="AlphaFoldDB" id="A0A0J9ESH8"/>
<evidence type="ECO:0000313" key="1">
    <source>
        <dbReference type="EMBL" id="KMW18755.1"/>
    </source>
</evidence>
<protein>
    <recommendedName>
        <fullName evidence="3">FG-GAP repeat protein</fullName>
    </recommendedName>
</protein>
<dbReference type="GeneID" id="93163351"/>
<accession>A0A0J9ESH8</accession>
<proteinExistence type="predicted"/>
<organism evidence="1 2">
    <name type="scientific">[Clostridium] citroniae WAL-19142</name>
    <dbReference type="NCBI Taxonomy" id="742734"/>
    <lineage>
        <taxon>Bacteria</taxon>
        <taxon>Bacillati</taxon>
        <taxon>Bacillota</taxon>
        <taxon>Clostridia</taxon>
        <taxon>Lachnospirales</taxon>
        <taxon>Lachnospiraceae</taxon>
        <taxon>Enterocloster</taxon>
    </lineage>
</organism>
<dbReference type="PATRIC" id="fig|742734.4.peg.3062"/>
<name>A0A0J9ESH8_9FIRM</name>
<dbReference type="EMBL" id="ADLK01000022">
    <property type="protein sequence ID" value="KMW18755.1"/>
    <property type="molecule type" value="Genomic_DNA"/>
</dbReference>
<evidence type="ECO:0000313" key="2">
    <source>
        <dbReference type="Proteomes" id="UP000037392"/>
    </source>
</evidence>
<gene>
    <name evidence="1" type="ORF">HMPREF9470_02859</name>
</gene>
<evidence type="ECO:0008006" key="3">
    <source>
        <dbReference type="Google" id="ProtNLM"/>
    </source>
</evidence>
<sequence length="376" mass="40605">MRFEKIAAGGLEKCYSVSALHIDGTCKLLAASETDGGGVVMDLDLTRPFPTPGGVMQMAEWPGSGGGFASIYGFFPPFLAADSGLLLTNAREDGSYASRTLFKLPYLHRFEVVKAGDQNWLVLGVLCRKKEGKDDWSSPGYVAVLPVREDGSLGEDFRAGGSGGGRSRTEQSMEILLDGQFHNHGMWKGMLDGRLTVMTASDQGVYAFEPGAKIKDWKVRQLLSESCGEAAAFDLDGDGEDELVTISPFHGACLRVYKRGADSSSGAESGSLPGMSPVGRNGPWHKIWQYSGELEFAHSLWAGLFQGRRMIICGHRRGNGNLLAFWIKEGQWQSVVVDSGAGSSNVCVTEIRGVSFLVSANHGQNQYAVYKIAEDL</sequence>
<dbReference type="Proteomes" id="UP000037392">
    <property type="component" value="Unassembled WGS sequence"/>
</dbReference>
<reference evidence="1 2" key="1">
    <citation type="submission" date="2011-04" db="EMBL/GenBank/DDBJ databases">
        <title>The Genome Sequence of Clostridium citroniae WAL-19142.</title>
        <authorList>
            <consortium name="The Broad Institute Genome Sequencing Platform"/>
            <person name="Earl A."/>
            <person name="Ward D."/>
            <person name="Feldgarden M."/>
            <person name="Gevers D."/>
            <person name="Warren Y.A."/>
            <person name="Tyrrell K.L."/>
            <person name="Citron D.M."/>
            <person name="Goldstein E.J."/>
            <person name="Daigneault M."/>
            <person name="Allen-Vercoe E."/>
            <person name="Young S.K."/>
            <person name="Zeng Q."/>
            <person name="Gargeya S."/>
            <person name="Fitzgerald M."/>
            <person name="Haas B."/>
            <person name="Abouelleil A."/>
            <person name="Alvarado L."/>
            <person name="Arachchi H.M."/>
            <person name="Berlin A."/>
            <person name="Brown A."/>
            <person name="Chapman S.B."/>
            <person name="Chen Z."/>
            <person name="Dunbar C."/>
            <person name="Freedman E."/>
            <person name="Gearin G."/>
            <person name="Gellesch M."/>
            <person name="Goldberg J."/>
            <person name="Griggs A."/>
            <person name="Gujja S."/>
            <person name="Heilman E.R."/>
            <person name="Heiman D."/>
            <person name="Howarth C."/>
            <person name="Larson L."/>
            <person name="Lui A."/>
            <person name="MacDonald P.J."/>
            <person name="Mehta T."/>
            <person name="Montmayeur A."/>
            <person name="Murphy C."/>
            <person name="Neiman D."/>
            <person name="Pearson M."/>
            <person name="Priest M."/>
            <person name="Roberts A."/>
            <person name="Saif S."/>
            <person name="Shea T."/>
            <person name="Shenoy N."/>
            <person name="Sisk P."/>
            <person name="Stolte C."/>
            <person name="Sykes S."/>
            <person name="White J."/>
            <person name="Yandava C."/>
            <person name="Wortman J."/>
            <person name="Nusbaum C."/>
            <person name="Birren B."/>
        </authorList>
    </citation>
    <scope>NUCLEOTIDE SEQUENCE [LARGE SCALE GENOMIC DNA]</scope>
    <source>
        <strain evidence="1 2">WAL-19142</strain>
    </source>
</reference>
<comment type="caution">
    <text evidence="1">The sequence shown here is derived from an EMBL/GenBank/DDBJ whole genome shotgun (WGS) entry which is preliminary data.</text>
</comment>